<dbReference type="AlphaFoldDB" id="A0A814G497"/>
<dbReference type="Proteomes" id="UP000663879">
    <property type="component" value="Unassembled WGS sequence"/>
</dbReference>
<evidence type="ECO:0000256" key="8">
    <source>
        <dbReference type="ARBA" id="ARBA00034143"/>
    </source>
</evidence>
<dbReference type="Gene3D" id="2.60.60.20">
    <property type="entry name" value="PLAT/LH2 domain"/>
    <property type="match status" value="2"/>
</dbReference>
<dbReference type="PROSITE" id="PS50005">
    <property type="entry name" value="TPR"/>
    <property type="match status" value="3"/>
</dbReference>
<dbReference type="SMART" id="SM00308">
    <property type="entry name" value="LH2"/>
    <property type="match status" value="2"/>
</dbReference>
<gene>
    <name evidence="14" type="ORF">OXX778_LOCUS15855</name>
</gene>
<evidence type="ECO:0000256" key="1">
    <source>
        <dbReference type="ARBA" id="ARBA00004430"/>
    </source>
</evidence>
<dbReference type="InterPro" id="IPR019734">
    <property type="entry name" value="TPR_rpt"/>
</dbReference>
<dbReference type="InterPro" id="IPR011990">
    <property type="entry name" value="TPR-like_helical_dom_sf"/>
</dbReference>
<feature type="repeat" description="TPR" evidence="10">
    <location>
        <begin position="26"/>
        <end position="59"/>
    </location>
</feature>
<feature type="region of interest" description="Disordered" evidence="12">
    <location>
        <begin position="1"/>
        <end position="20"/>
    </location>
</feature>
<evidence type="ECO:0000256" key="6">
    <source>
        <dbReference type="ARBA" id="ARBA00023273"/>
    </source>
</evidence>
<evidence type="ECO:0000256" key="12">
    <source>
        <dbReference type="SAM" id="MobiDB-lite"/>
    </source>
</evidence>
<evidence type="ECO:0000256" key="2">
    <source>
        <dbReference type="ARBA" id="ARBA00022490"/>
    </source>
</evidence>
<keyword evidence="6" id="KW-0966">Cell projection</keyword>
<evidence type="ECO:0000256" key="9">
    <source>
        <dbReference type="PROSITE-ProRule" id="PRU00152"/>
    </source>
</evidence>
<evidence type="ECO:0000313" key="15">
    <source>
        <dbReference type="Proteomes" id="UP000663879"/>
    </source>
</evidence>
<dbReference type="SUPFAM" id="SSF48452">
    <property type="entry name" value="TPR-like"/>
    <property type="match status" value="1"/>
</dbReference>
<keyword evidence="5" id="KW-0206">Cytoskeleton</keyword>
<dbReference type="InterPro" id="IPR036392">
    <property type="entry name" value="PLAT/LH2_dom_sf"/>
</dbReference>
<protein>
    <recommendedName>
        <fullName evidence="7">Outer dynein arm-docking complex subunit 4</fullName>
    </recommendedName>
    <alternativeName>
        <fullName evidence="8">Tetratricopeptide repeat protein 25</fullName>
    </alternativeName>
</protein>
<dbReference type="PANTHER" id="PTHR23040">
    <property type="match status" value="1"/>
</dbReference>
<feature type="region of interest" description="Disordered" evidence="12">
    <location>
        <begin position="508"/>
        <end position="645"/>
    </location>
</feature>
<evidence type="ECO:0000313" key="14">
    <source>
        <dbReference type="EMBL" id="CAF0989838.1"/>
    </source>
</evidence>
<feature type="compositionally biased region" description="Basic and acidic residues" evidence="12">
    <location>
        <begin position="510"/>
        <end position="549"/>
    </location>
</feature>
<dbReference type="SUPFAM" id="SSF49723">
    <property type="entry name" value="Lipase/lipooxygenase domain (PLAT/LH2 domain)"/>
    <property type="match status" value="2"/>
</dbReference>
<name>A0A814G497_9BILA</name>
<dbReference type="GO" id="GO:0005930">
    <property type="term" value="C:axoneme"/>
    <property type="evidence" value="ECO:0007669"/>
    <property type="project" value="UniProtKB-SubCell"/>
</dbReference>
<keyword evidence="11" id="KW-0175">Coiled coil</keyword>
<dbReference type="Gene3D" id="1.25.40.10">
    <property type="entry name" value="Tetratricopeptide repeat domain"/>
    <property type="match status" value="3"/>
</dbReference>
<dbReference type="InterPro" id="IPR040111">
    <property type="entry name" value="ODAD4"/>
</dbReference>
<keyword evidence="15" id="KW-1185">Reference proteome</keyword>
<evidence type="ECO:0000256" key="7">
    <source>
        <dbReference type="ARBA" id="ARBA00034139"/>
    </source>
</evidence>
<organism evidence="14 15">
    <name type="scientific">Brachionus calyciflorus</name>
    <dbReference type="NCBI Taxonomy" id="104777"/>
    <lineage>
        <taxon>Eukaryota</taxon>
        <taxon>Metazoa</taxon>
        <taxon>Spiralia</taxon>
        <taxon>Gnathifera</taxon>
        <taxon>Rotifera</taxon>
        <taxon>Eurotatoria</taxon>
        <taxon>Monogononta</taxon>
        <taxon>Pseudotrocha</taxon>
        <taxon>Ploima</taxon>
        <taxon>Brachionidae</taxon>
        <taxon>Brachionus</taxon>
    </lineage>
</organism>
<dbReference type="PANTHER" id="PTHR23040:SF1">
    <property type="entry name" value="OUTER DYNEIN ARM-DOCKING COMPLEX SUBUNIT 4"/>
    <property type="match status" value="1"/>
</dbReference>
<feature type="repeat" description="TPR" evidence="10">
    <location>
        <begin position="368"/>
        <end position="401"/>
    </location>
</feature>
<evidence type="ECO:0000259" key="13">
    <source>
        <dbReference type="PROSITE" id="PS50095"/>
    </source>
</evidence>
<dbReference type="OrthoDB" id="10268002at2759"/>
<dbReference type="InterPro" id="IPR001024">
    <property type="entry name" value="PLAT/LH2_dom"/>
</dbReference>
<comment type="caution">
    <text evidence="14">The sequence shown here is derived from an EMBL/GenBank/DDBJ whole genome shotgun (WGS) entry which is preliminary data.</text>
</comment>
<comment type="caution">
    <text evidence="9">Lacks conserved residue(s) required for the propagation of feature annotation.</text>
</comment>
<evidence type="ECO:0000256" key="5">
    <source>
        <dbReference type="ARBA" id="ARBA00023212"/>
    </source>
</evidence>
<dbReference type="FunFam" id="1.25.40.10:FF:000795">
    <property type="entry name" value="Tetratricopeptide repeat protein 25"/>
    <property type="match status" value="1"/>
</dbReference>
<keyword evidence="4 10" id="KW-0802">TPR repeat</keyword>
<evidence type="ECO:0000256" key="3">
    <source>
        <dbReference type="ARBA" id="ARBA00022737"/>
    </source>
</evidence>
<proteinExistence type="predicted"/>
<dbReference type="Pfam" id="PF13181">
    <property type="entry name" value="TPR_8"/>
    <property type="match status" value="1"/>
</dbReference>
<feature type="coiled-coil region" evidence="11">
    <location>
        <begin position="461"/>
        <end position="507"/>
    </location>
</feature>
<comment type="subcellular location">
    <subcellularLocation>
        <location evidence="1">Cytoplasm</location>
        <location evidence="1">Cytoskeleton</location>
        <location evidence="1">Cilium axoneme</location>
    </subcellularLocation>
</comment>
<dbReference type="PROSITE" id="PS50095">
    <property type="entry name" value="PLAT"/>
    <property type="match status" value="2"/>
</dbReference>
<evidence type="ECO:0000256" key="4">
    <source>
        <dbReference type="ARBA" id="ARBA00022803"/>
    </source>
</evidence>
<evidence type="ECO:0000256" key="11">
    <source>
        <dbReference type="SAM" id="Coils"/>
    </source>
</evidence>
<dbReference type="Pfam" id="PF13432">
    <property type="entry name" value="TPR_16"/>
    <property type="match status" value="1"/>
</dbReference>
<accession>A0A814G497</accession>
<dbReference type="Pfam" id="PF01477">
    <property type="entry name" value="PLAT"/>
    <property type="match status" value="2"/>
</dbReference>
<keyword evidence="2" id="KW-0963">Cytoplasm</keyword>
<reference evidence="14" key="1">
    <citation type="submission" date="2021-02" db="EMBL/GenBank/DDBJ databases">
        <authorList>
            <person name="Nowell W R."/>
        </authorList>
    </citation>
    <scope>NUCLEOTIDE SEQUENCE</scope>
    <source>
        <strain evidence="14">Ploen Becks lab</strain>
    </source>
</reference>
<dbReference type="SMART" id="SM00028">
    <property type="entry name" value="TPR"/>
    <property type="match status" value="6"/>
</dbReference>
<keyword evidence="3" id="KW-0677">Repeat</keyword>
<feature type="compositionally biased region" description="Basic and acidic residues" evidence="12">
    <location>
        <begin position="559"/>
        <end position="626"/>
    </location>
</feature>
<feature type="repeat" description="TPR" evidence="10">
    <location>
        <begin position="328"/>
        <end position="361"/>
    </location>
</feature>
<dbReference type="Pfam" id="PF13424">
    <property type="entry name" value="TPR_12"/>
    <property type="match status" value="1"/>
</dbReference>
<dbReference type="EMBL" id="CAJNOC010003592">
    <property type="protein sequence ID" value="CAF0989838.1"/>
    <property type="molecule type" value="Genomic_DNA"/>
</dbReference>
<evidence type="ECO:0000256" key="10">
    <source>
        <dbReference type="PROSITE-ProRule" id="PRU00339"/>
    </source>
</evidence>
<feature type="domain" description="PLAT" evidence="13">
    <location>
        <begin position="645"/>
        <end position="760"/>
    </location>
</feature>
<sequence length="892" mass="101809">MPISKRKQKDDEQSVTSESKLPVKNVPALMGEGEKFFRDQLYDRAIQCYTEALELSPGNMNALVERAACYLKTGKNDLALNDAEESLKENKEFTKGLYQKAEALYAMGEFELALVFYHRGKKLRGDVREFQLGINKAQEAIDNCVGDPDLVKLEVKGDLSYFDKPDEKSKKKMNIGYQKPYAQKQQAVQKREKRALKPGSQKTIKQLLGELYADKVYLENLLNDDHATRVNTKAGDAIWLLANNGLNFLDSRTEFWRQQKPIYARKAVRQSNSSIKNPLNYVLNQLEIIDNLQSAGKHAESLDKSNRLMVYVNKSPDSQLTDKKSIISNIHSSIGNAYLEMGKYELALQNHQKDLEISKDSDNKEGISRAYENLGRVYARNGKYKSAIDIWEKKLPLAESDMEKAWLYHEIGRCHLELGNYKLAEEYGEKSLEHSEKISDEVWKLNATILMGQSQAKMGDEENLKMSIDNFEKAAEMTEKQKDEPARKAVRKALAECKEKLRKLQVASVKDVDEKEDQNENKQEEKIPSEKNSPRESNKKDETPRKTNDSPKNIIDTPRSNKEKTPEPKNETPRSNKEKTPEPKNETPRSNKEKSPEPKSETPRSIKEKSPEPKNDTPRSIKEKSPEPINDTPRSQVSEKKPSKMEYKIQVKTSDDLSSGIDANVFITLIGTQDELRDIQLKQTNNDSNPFERDHVDNFDFDDLNYIGKLKKIVIGHDAPDSSWKLEFVNVTYDNTLYRFDVNKWLDSDFKKEDEKLASVELEPSSIIENVNYYEVEVKTCDDLSAGTDAKVMLDIYGSSGELLDVQLKNPSNNEDPFERNAINKFELNLKNIGKIQKLAVMTDGSGSGSSWKLAYIKIFDSKYIYTFTANKWIDSKTELLLDGEPVQANSL</sequence>
<feature type="domain" description="PLAT" evidence="13">
    <location>
        <begin position="772"/>
        <end position="888"/>
    </location>
</feature>